<dbReference type="EMBL" id="JBAWKY010000003">
    <property type="protein sequence ID" value="MEI4463039.1"/>
    <property type="molecule type" value="Genomic_DNA"/>
</dbReference>
<gene>
    <name evidence="2" type="ORF">SZL87_11425</name>
</gene>
<dbReference type="PANTHER" id="PTHR43031:SF17">
    <property type="entry name" value="SULFURTRANSFERASE YTWF-RELATED"/>
    <property type="match status" value="1"/>
</dbReference>
<dbReference type="PROSITE" id="PS50206">
    <property type="entry name" value="RHODANESE_3"/>
    <property type="match status" value="1"/>
</dbReference>
<dbReference type="SUPFAM" id="SSF52821">
    <property type="entry name" value="Rhodanese/Cell cycle control phosphatase"/>
    <property type="match status" value="1"/>
</dbReference>
<name>A0ABU8EJD3_9BACL</name>
<dbReference type="PANTHER" id="PTHR43031">
    <property type="entry name" value="FAD-DEPENDENT OXIDOREDUCTASE"/>
    <property type="match status" value="1"/>
</dbReference>
<sequence>MKQMTTTQLQQTLTESKIQLIDVREIDEYESGHIAEAKNVPLSELTERTDELDASRPVHIICLSGGRSMNAAMYLEQAGFDVTNISGGMMSYEGTIV</sequence>
<evidence type="ECO:0000313" key="3">
    <source>
        <dbReference type="Proteomes" id="UP001387110"/>
    </source>
</evidence>
<reference evidence="2 3" key="1">
    <citation type="submission" date="2023-12" db="EMBL/GenBank/DDBJ databases">
        <authorList>
            <person name="Easwaran N."/>
            <person name="Lazarus H.P.S."/>
        </authorList>
    </citation>
    <scope>NUCLEOTIDE SEQUENCE [LARGE SCALE GENOMIC DNA]</scope>
    <source>
        <strain evidence="2 3">VIT-2023</strain>
    </source>
</reference>
<evidence type="ECO:0000313" key="2">
    <source>
        <dbReference type="EMBL" id="MEI4463039.1"/>
    </source>
</evidence>
<dbReference type="SMART" id="SM00450">
    <property type="entry name" value="RHOD"/>
    <property type="match status" value="1"/>
</dbReference>
<dbReference type="CDD" id="cd00158">
    <property type="entry name" value="RHOD"/>
    <property type="match status" value="1"/>
</dbReference>
<evidence type="ECO:0000259" key="1">
    <source>
        <dbReference type="PROSITE" id="PS50206"/>
    </source>
</evidence>
<keyword evidence="3" id="KW-1185">Reference proteome</keyword>
<protein>
    <submittedName>
        <fullName evidence="2">Rhodanese-like domain-containing protein</fullName>
    </submittedName>
</protein>
<dbReference type="RefSeq" id="WP_336449412.1">
    <property type="nucleotide sequence ID" value="NZ_JBAWKY010000003.1"/>
</dbReference>
<comment type="caution">
    <text evidence="2">The sequence shown here is derived from an EMBL/GenBank/DDBJ whole genome shotgun (WGS) entry which is preliminary data.</text>
</comment>
<dbReference type="Pfam" id="PF00581">
    <property type="entry name" value="Rhodanese"/>
    <property type="match status" value="1"/>
</dbReference>
<dbReference type="InterPro" id="IPR050229">
    <property type="entry name" value="GlpE_sulfurtransferase"/>
</dbReference>
<dbReference type="Gene3D" id="3.40.250.10">
    <property type="entry name" value="Rhodanese-like domain"/>
    <property type="match status" value="1"/>
</dbReference>
<dbReference type="InterPro" id="IPR036873">
    <property type="entry name" value="Rhodanese-like_dom_sf"/>
</dbReference>
<organism evidence="2 3">
    <name type="scientific">Exiguobacterium indicum</name>
    <dbReference type="NCBI Taxonomy" id="296995"/>
    <lineage>
        <taxon>Bacteria</taxon>
        <taxon>Bacillati</taxon>
        <taxon>Bacillota</taxon>
        <taxon>Bacilli</taxon>
        <taxon>Bacillales</taxon>
        <taxon>Bacillales Family XII. Incertae Sedis</taxon>
        <taxon>Exiguobacterium</taxon>
    </lineage>
</organism>
<dbReference type="InterPro" id="IPR001763">
    <property type="entry name" value="Rhodanese-like_dom"/>
</dbReference>
<proteinExistence type="predicted"/>
<dbReference type="Proteomes" id="UP001387110">
    <property type="component" value="Unassembled WGS sequence"/>
</dbReference>
<feature type="domain" description="Rhodanese" evidence="1">
    <location>
        <begin position="14"/>
        <end position="97"/>
    </location>
</feature>
<accession>A0ABU8EJD3</accession>